<accession>A0AAE9GXC2</accession>
<dbReference type="Proteomes" id="UP000829756">
    <property type="component" value="Chromosome"/>
</dbReference>
<dbReference type="EMBL" id="CP091507">
    <property type="protein sequence ID" value="UOO79583.1"/>
    <property type="molecule type" value="Genomic_DNA"/>
</dbReference>
<gene>
    <name evidence="1" type="ORF">LVJ78_00660</name>
</gene>
<reference evidence="1" key="2">
    <citation type="journal article" date="2022" name="Res Sq">
        <title>Evolution of multicellular longitudinally dividing oral cavity symbionts (Neisseriaceae).</title>
        <authorList>
            <person name="Nyongesa S."/>
            <person name="Weber P."/>
            <person name="Bernet E."/>
            <person name="Pullido F."/>
            <person name="Nieckarz M."/>
            <person name="Delaby M."/>
            <person name="Nieves C."/>
            <person name="Viehboeck T."/>
            <person name="Krause N."/>
            <person name="Rivera-Millot A."/>
            <person name="Nakamura A."/>
            <person name="Vischer N."/>
            <person name="VanNieuwenhze M."/>
            <person name="Brun Y."/>
            <person name="Cava F."/>
            <person name="Bulgheresi S."/>
            <person name="Veyrier F."/>
        </authorList>
    </citation>
    <scope>NUCLEOTIDE SEQUENCE</scope>
    <source>
        <strain evidence="1">1258/02</strain>
    </source>
</reference>
<dbReference type="KEGG" id="usu:LVJ78_00660"/>
<dbReference type="RefSeq" id="WP_132953743.1">
    <property type="nucleotide sequence ID" value="NZ_CALJUB010000140.1"/>
</dbReference>
<organism evidence="1 2">
    <name type="scientific">Uruburuella suis</name>
    <dbReference type="NCBI Taxonomy" id="252130"/>
    <lineage>
        <taxon>Bacteria</taxon>
        <taxon>Pseudomonadati</taxon>
        <taxon>Pseudomonadota</taxon>
        <taxon>Betaproteobacteria</taxon>
        <taxon>Neisseriales</taxon>
        <taxon>Neisseriaceae</taxon>
        <taxon>Uruburuella</taxon>
    </lineage>
</organism>
<dbReference type="AlphaFoldDB" id="A0AAE9GXC2"/>
<sequence>MWRIVAGKKILPLAAHEEAIGCGELFCFEQRSSWQIVQQAGRGQIYAAELLLLDQADIDACMLFRPSETKKHATKASAAVCVSPAAIAGGREIWQRLASADELMHADIQALLAWQPNSDRRYYRCLRLSIRRPFCSGIQAAVRFFAF</sequence>
<reference evidence="1" key="1">
    <citation type="submission" date="2021-12" db="EMBL/GenBank/DDBJ databases">
        <authorList>
            <person name="Veyrier F.J."/>
        </authorList>
    </citation>
    <scope>NUCLEOTIDE SEQUENCE</scope>
    <source>
        <strain evidence="1">1258/02</strain>
    </source>
</reference>
<evidence type="ECO:0000313" key="2">
    <source>
        <dbReference type="Proteomes" id="UP000829756"/>
    </source>
</evidence>
<proteinExistence type="predicted"/>
<name>A0AAE9GXC2_9NEIS</name>
<evidence type="ECO:0000313" key="1">
    <source>
        <dbReference type="EMBL" id="UOO79583.1"/>
    </source>
</evidence>
<protein>
    <submittedName>
        <fullName evidence="1">Uncharacterized protein</fullName>
    </submittedName>
</protein>